<dbReference type="AlphaFoldDB" id="A0A183E234"/>
<organism evidence="3">
    <name type="scientific">Gongylonema pulchrum</name>
    <dbReference type="NCBI Taxonomy" id="637853"/>
    <lineage>
        <taxon>Eukaryota</taxon>
        <taxon>Metazoa</taxon>
        <taxon>Ecdysozoa</taxon>
        <taxon>Nematoda</taxon>
        <taxon>Chromadorea</taxon>
        <taxon>Rhabditida</taxon>
        <taxon>Spirurina</taxon>
        <taxon>Spiruromorpha</taxon>
        <taxon>Spiruroidea</taxon>
        <taxon>Gongylonematidae</taxon>
        <taxon>Gongylonema</taxon>
    </lineage>
</organism>
<dbReference type="WBParaSite" id="GPUH_0001504501-mRNA-1">
    <property type="protein sequence ID" value="GPUH_0001504501-mRNA-1"/>
    <property type="gene ID" value="GPUH_0001504501"/>
</dbReference>
<protein>
    <submittedName>
        <fullName evidence="3">Phytoene/squalene synthase family protein</fullName>
    </submittedName>
</protein>
<reference evidence="1 2" key="2">
    <citation type="submission" date="2018-11" db="EMBL/GenBank/DDBJ databases">
        <authorList>
            <consortium name="Pathogen Informatics"/>
        </authorList>
    </citation>
    <scope>NUCLEOTIDE SEQUENCE [LARGE SCALE GENOMIC DNA]</scope>
</reference>
<evidence type="ECO:0000313" key="2">
    <source>
        <dbReference type="Proteomes" id="UP000271098"/>
    </source>
</evidence>
<evidence type="ECO:0000313" key="3">
    <source>
        <dbReference type="WBParaSite" id="GPUH_0001504501-mRNA-1"/>
    </source>
</evidence>
<dbReference type="OrthoDB" id="330671at2759"/>
<sequence>MDIAAAAPAYGDALLARWNDLASFLTPSQREKWWQRLWSSYSQRAFHNLEHLNRMLLLFDEYKDQLHERYATAYAIFFL</sequence>
<name>A0A183E234_9BILA</name>
<dbReference type="EMBL" id="UYRT01081941">
    <property type="protein sequence ID" value="VDN25216.1"/>
    <property type="molecule type" value="Genomic_DNA"/>
</dbReference>
<gene>
    <name evidence="1" type="ORF">GPUH_LOCUS15025</name>
</gene>
<proteinExistence type="predicted"/>
<reference evidence="3" key="1">
    <citation type="submission" date="2016-06" db="UniProtKB">
        <authorList>
            <consortium name="WormBaseParasite"/>
        </authorList>
    </citation>
    <scope>IDENTIFICATION</scope>
</reference>
<evidence type="ECO:0000313" key="1">
    <source>
        <dbReference type="EMBL" id="VDN25216.1"/>
    </source>
</evidence>
<keyword evidence="2" id="KW-1185">Reference proteome</keyword>
<dbReference type="Proteomes" id="UP000271098">
    <property type="component" value="Unassembled WGS sequence"/>
</dbReference>
<accession>A0A183E234</accession>